<organism evidence="1 2">
    <name type="scientific">Erysiphe neolycopersici</name>
    <dbReference type="NCBI Taxonomy" id="212602"/>
    <lineage>
        <taxon>Eukaryota</taxon>
        <taxon>Fungi</taxon>
        <taxon>Dikarya</taxon>
        <taxon>Ascomycota</taxon>
        <taxon>Pezizomycotina</taxon>
        <taxon>Leotiomycetes</taxon>
        <taxon>Erysiphales</taxon>
        <taxon>Erysiphaceae</taxon>
        <taxon>Erysiphe</taxon>
    </lineage>
</organism>
<dbReference type="AlphaFoldDB" id="A0A420H6Y9"/>
<comment type="caution">
    <text evidence="1">The sequence shown here is derived from an EMBL/GenBank/DDBJ whole genome shotgun (WGS) entry which is preliminary data.</text>
</comment>
<evidence type="ECO:0000313" key="1">
    <source>
        <dbReference type="EMBL" id="RKF53204.1"/>
    </source>
</evidence>
<protein>
    <submittedName>
        <fullName evidence="1">Uncharacterized protein</fullName>
    </submittedName>
</protein>
<evidence type="ECO:0000313" key="2">
    <source>
        <dbReference type="Proteomes" id="UP000286134"/>
    </source>
</evidence>
<sequence length="48" mass="5390">MVPVVGVDPRISMVIIFIASSKWQDARAMIDFQDKEKVRSIEGIAADR</sequence>
<proteinExistence type="predicted"/>
<accession>A0A420H6Y9</accession>
<keyword evidence="2" id="KW-1185">Reference proteome</keyword>
<name>A0A420H6Y9_9PEZI</name>
<gene>
    <name evidence="1" type="ORF">OnM2_107027</name>
</gene>
<reference evidence="1 2" key="1">
    <citation type="journal article" date="2018" name="BMC Genomics">
        <title>Comparative genome analyses reveal sequence features reflecting distinct modes of host-adaptation between dicot and monocot powdery mildew.</title>
        <authorList>
            <person name="Wu Y."/>
            <person name="Ma X."/>
            <person name="Pan Z."/>
            <person name="Kale S.D."/>
            <person name="Song Y."/>
            <person name="King H."/>
            <person name="Zhang Q."/>
            <person name="Presley C."/>
            <person name="Deng X."/>
            <person name="Wei C.I."/>
            <person name="Xiao S."/>
        </authorList>
    </citation>
    <scope>NUCLEOTIDE SEQUENCE [LARGE SCALE GENOMIC DNA]</scope>
    <source>
        <strain evidence="1">UMSG2</strain>
    </source>
</reference>
<dbReference type="EMBL" id="MCFK01010768">
    <property type="protein sequence ID" value="RKF53204.1"/>
    <property type="molecule type" value="Genomic_DNA"/>
</dbReference>
<dbReference type="Proteomes" id="UP000286134">
    <property type="component" value="Unassembled WGS sequence"/>
</dbReference>